<dbReference type="PANTHER" id="PTHR13966:SF5">
    <property type="entry name" value="ENDONUCLEASE G, MITOCHONDRIAL"/>
    <property type="match status" value="1"/>
</dbReference>
<evidence type="ECO:0000313" key="5">
    <source>
        <dbReference type="Proteomes" id="UP000295293"/>
    </source>
</evidence>
<keyword evidence="4" id="KW-0540">Nuclease</keyword>
<accession>A0A4R6Z055</accession>
<evidence type="ECO:0000313" key="4">
    <source>
        <dbReference type="EMBL" id="TDR44903.1"/>
    </source>
</evidence>
<keyword evidence="5" id="KW-1185">Reference proteome</keyword>
<dbReference type="SMART" id="SM00892">
    <property type="entry name" value="Endonuclease_NS"/>
    <property type="match status" value="1"/>
</dbReference>
<dbReference type="InterPro" id="IPR044925">
    <property type="entry name" value="His-Me_finger_sf"/>
</dbReference>
<keyword evidence="4" id="KW-0255">Endonuclease</keyword>
<sequence>MPDNQPYGGFASFAEMRQLHSQLRRDTTGSDADKIARIDAFVAAVAASGRSMADATERENAQGILDYWAAELIALSEVDAASWTPPRLAALAEVAEADSGFVVQQAAVPMTDGILEAAASGTHTGSFARIGPGVATGTGTGTVTSTATGSGTGTGNGQSFVQIRLAATARQWTTSGNDGYLLSGDALDEAERFVNVDPDIRRLVDASRELVARRYQQKKAFFGVLALVLLGGFVLLLVLWREVMQRQNQAVFQGLLAVQSKFEADVAQYLINSRSVDQVALIGQYAATNEVRNKALESATVAQSRLGELERTQRLLDGALQTIRRNAAVLNRADVPAEVWAAAQASGSVAAPAAALERNGYNPDFIGLAVPFPRVAAVSRADYTRVQDYFNFSLVMQPLRRMARVSASNVDRQQLRVLPQGEGEFRADDLADAAAQNDAEAFRGSNLQPVPLVSRQEVAWGALSDDPAEATRELNAIVYTYSNAVPQWPVFRSRVWSRLERWVLTEHNKTASRVSIFSGPVFRDDDPTVGALKLPRSYWKIAVSQPLDSGNRLVVDAFLVPQAPEAVDAAAEFDPERYRRPVEDIERLTGLDFGALLHAPAITASAPELAPTTAAANFGAAASASVELLNAADANLRKVTAEGFVNLLRNDNLPDEQKLSLVRSIADLLDKWAADSRGANGLFNAWVVLDQVAPTDWNRPEWRDTRDTVRRFALKQLGPGTQPALGEATRAKVEASLARLNWNLPPAYQVDLQFKGITRDRARSVSSTLRGLGWNVRGEEAVAEAPPGNEVRYGDPADEAAARLLAADLRLPGETRKVATAPEVRLRGLKLELRKQYKDAPVAAEPARVVRVPAIGRGKLEIWIGR</sequence>
<keyword evidence="1" id="KW-0812">Transmembrane</keyword>
<dbReference type="AlphaFoldDB" id="A0A4R6Z055"/>
<name>A0A4R6Z055_9GAMM</name>
<evidence type="ECO:0000259" key="2">
    <source>
        <dbReference type="SMART" id="SM00477"/>
    </source>
</evidence>
<feature type="domain" description="DNA/RNA non-specific endonuclease/pyrophosphatase/phosphodiesterase" evidence="3">
    <location>
        <begin position="388"/>
        <end position="599"/>
    </location>
</feature>
<dbReference type="InterPro" id="IPR040255">
    <property type="entry name" value="Non-specific_endonuclease"/>
</dbReference>
<dbReference type="GO" id="GO:0016787">
    <property type="term" value="F:hydrolase activity"/>
    <property type="evidence" value="ECO:0007669"/>
    <property type="project" value="InterPro"/>
</dbReference>
<dbReference type="PANTHER" id="PTHR13966">
    <property type="entry name" value="ENDONUCLEASE RELATED"/>
    <property type="match status" value="1"/>
</dbReference>
<dbReference type="Pfam" id="PF01223">
    <property type="entry name" value="Endonuclease_NS"/>
    <property type="match status" value="1"/>
</dbReference>
<dbReference type="SMART" id="SM00477">
    <property type="entry name" value="NUC"/>
    <property type="match status" value="1"/>
</dbReference>
<dbReference type="GO" id="GO:0004519">
    <property type="term" value="F:endonuclease activity"/>
    <property type="evidence" value="ECO:0007669"/>
    <property type="project" value="UniProtKB-KW"/>
</dbReference>
<feature type="transmembrane region" description="Helical" evidence="1">
    <location>
        <begin position="220"/>
        <end position="240"/>
    </location>
</feature>
<dbReference type="InterPro" id="IPR001604">
    <property type="entry name" value="Endo_G_ENPP1-like_dom"/>
</dbReference>
<evidence type="ECO:0000256" key="1">
    <source>
        <dbReference type="SAM" id="Phobius"/>
    </source>
</evidence>
<evidence type="ECO:0000259" key="3">
    <source>
        <dbReference type="SMART" id="SM00892"/>
    </source>
</evidence>
<dbReference type="InterPro" id="IPR027381">
    <property type="entry name" value="LytR/CpsA/Psr_C"/>
</dbReference>
<dbReference type="RefSeq" id="WP_133818420.1">
    <property type="nucleotide sequence ID" value="NZ_SNZH01000005.1"/>
</dbReference>
<feature type="domain" description="ENPP1-3/EXOG-like endonuclease/phosphodiesterase" evidence="2">
    <location>
        <begin position="389"/>
        <end position="600"/>
    </location>
</feature>
<dbReference type="EMBL" id="SNZH01000005">
    <property type="protein sequence ID" value="TDR44903.1"/>
    <property type="molecule type" value="Genomic_DNA"/>
</dbReference>
<keyword evidence="4" id="KW-0378">Hydrolase</keyword>
<dbReference type="GO" id="GO:0003676">
    <property type="term" value="F:nucleic acid binding"/>
    <property type="evidence" value="ECO:0007669"/>
    <property type="project" value="InterPro"/>
</dbReference>
<dbReference type="InterPro" id="IPR020821">
    <property type="entry name" value="ENPP1-3/EXOG-like_nuc-like"/>
</dbReference>
<organism evidence="4 5">
    <name type="scientific">Tahibacter aquaticus</name>
    <dbReference type="NCBI Taxonomy" id="520092"/>
    <lineage>
        <taxon>Bacteria</taxon>
        <taxon>Pseudomonadati</taxon>
        <taxon>Pseudomonadota</taxon>
        <taxon>Gammaproteobacteria</taxon>
        <taxon>Lysobacterales</taxon>
        <taxon>Rhodanobacteraceae</taxon>
        <taxon>Tahibacter</taxon>
    </lineage>
</organism>
<keyword evidence="1" id="KW-1133">Transmembrane helix</keyword>
<keyword evidence="1" id="KW-0472">Membrane</keyword>
<reference evidence="4 5" key="1">
    <citation type="submission" date="2019-03" db="EMBL/GenBank/DDBJ databases">
        <title>Genomic Encyclopedia of Type Strains, Phase IV (KMG-IV): sequencing the most valuable type-strain genomes for metagenomic binning, comparative biology and taxonomic classification.</title>
        <authorList>
            <person name="Goeker M."/>
        </authorList>
    </citation>
    <scope>NUCLEOTIDE SEQUENCE [LARGE SCALE GENOMIC DNA]</scope>
    <source>
        <strain evidence="4 5">DSM 21667</strain>
    </source>
</reference>
<dbReference type="Proteomes" id="UP000295293">
    <property type="component" value="Unassembled WGS sequence"/>
</dbReference>
<dbReference type="Pfam" id="PF13399">
    <property type="entry name" value="LytR_C"/>
    <property type="match status" value="1"/>
</dbReference>
<dbReference type="Gene3D" id="3.40.570.10">
    <property type="entry name" value="Extracellular Endonuclease, subunit A"/>
    <property type="match status" value="1"/>
</dbReference>
<proteinExistence type="predicted"/>
<comment type="caution">
    <text evidence="4">The sequence shown here is derived from an EMBL/GenBank/DDBJ whole genome shotgun (WGS) entry which is preliminary data.</text>
</comment>
<dbReference type="InterPro" id="IPR044929">
    <property type="entry name" value="DNA/RNA_non-sp_Endonuclease_sf"/>
</dbReference>
<gene>
    <name evidence="4" type="ORF">DFR29_10586</name>
</gene>
<dbReference type="OrthoDB" id="9811262at2"/>
<dbReference type="GO" id="GO:0046872">
    <property type="term" value="F:metal ion binding"/>
    <property type="evidence" value="ECO:0007669"/>
    <property type="project" value="InterPro"/>
</dbReference>
<dbReference type="SUPFAM" id="SSF54060">
    <property type="entry name" value="His-Me finger endonucleases"/>
    <property type="match status" value="1"/>
</dbReference>
<protein>
    <submittedName>
        <fullName evidence="4">DNA/RNA endonuclease G (NUC1)</fullName>
    </submittedName>
</protein>